<dbReference type="AlphaFoldDB" id="A0A0S3PUF3"/>
<dbReference type="Proteomes" id="UP000236884">
    <property type="component" value="Chromosome"/>
</dbReference>
<keyword evidence="1" id="KW-0472">Membrane</keyword>
<keyword evidence="3" id="KW-1185">Reference proteome</keyword>
<evidence type="ECO:0000256" key="1">
    <source>
        <dbReference type="SAM" id="Phobius"/>
    </source>
</evidence>
<reference evidence="2 3" key="1">
    <citation type="submission" date="2015-08" db="EMBL/GenBank/DDBJ databases">
        <title>Investigation of the bacterial diversity of lava forest soil.</title>
        <authorList>
            <person name="Lee J.S."/>
        </authorList>
    </citation>
    <scope>NUCLEOTIDE SEQUENCE [LARGE SCALE GENOMIC DNA]</scope>
    <source>
        <strain evidence="2 3">GJW-30</strain>
    </source>
</reference>
<protein>
    <submittedName>
        <fullName evidence="2">Uncharacterized protein</fullName>
    </submittedName>
</protein>
<feature type="transmembrane region" description="Helical" evidence="1">
    <location>
        <begin position="13"/>
        <end position="36"/>
    </location>
</feature>
<dbReference type="EMBL" id="AP014946">
    <property type="protein sequence ID" value="BAT59547.1"/>
    <property type="molecule type" value="Genomic_DNA"/>
</dbReference>
<proteinExistence type="predicted"/>
<accession>A0A0S3PUF3</accession>
<gene>
    <name evidence="2" type="ORF">GJW-30_1_02080</name>
</gene>
<name>A0A0S3PUF3_9BRAD</name>
<evidence type="ECO:0000313" key="2">
    <source>
        <dbReference type="EMBL" id="BAT59547.1"/>
    </source>
</evidence>
<evidence type="ECO:0000313" key="3">
    <source>
        <dbReference type="Proteomes" id="UP000236884"/>
    </source>
</evidence>
<keyword evidence="1" id="KW-0812">Transmembrane</keyword>
<organism evidence="2 3">
    <name type="scientific">Variibacter gotjawalensis</name>
    <dbReference type="NCBI Taxonomy" id="1333996"/>
    <lineage>
        <taxon>Bacteria</taxon>
        <taxon>Pseudomonadati</taxon>
        <taxon>Pseudomonadota</taxon>
        <taxon>Alphaproteobacteria</taxon>
        <taxon>Hyphomicrobiales</taxon>
        <taxon>Nitrobacteraceae</taxon>
        <taxon>Variibacter</taxon>
    </lineage>
</organism>
<dbReference type="KEGG" id="vgo:GJW-30_1_02080"/>
<sequence>MLEMESFASLVDIASLSLLGPFVAAVAISYAVYWAFSRQPAASKTPIRPRTPHVS</sequence>
<keyword evidence="1" id="KW-1133">Transmembrane helix</keyword>